<dbReference type="Pfam" id="PF20431">
    <property type="entry name" value="E_motif"/>
    <property type="match status" value="1"/>
</dbReference>
<comment type="caution">
    <text evidence="3">The sequence shown here is derived from an EMBL/GenBank/DDBJ whole genome shotgun (WGS) entry which is preliminary data.</text>
</comment>
<dbReference type="NCBIfam" id="TIGR00756">
    <property type="entry name" value="PPR"/>
    <property type="match status" value="8"/>
</dbReference>
<evidence type="ECO:0008006" key="5">
    <source>
        <dbReference type="Google" id="ProtNLM"/>
    </source>
</evidence>
<dbReference type="InterPro" id="IPR002885">
    <property type="entry name" value="PPR_rpt"/>
</dbReference>
<feature type="repeat" description="PPR" evidence="2">
    <location>
        <begin position="247"/>
        <end position="281"/>
    </location>
</feature>
<dbReference type="Proteomes" id="UP001318860">
    <property type="component" value="Unassembled WGS sequence"/>
</dbReference>
<evidence type="ECO:0000256" key="1">
    <source>
        <dbReference type="ARBA" id="ARBA00022737"/>
    </source>
</evidence>
<sequence length="530" mass="58927">MHQKIPISHHSLSSSSLYVDLIDIYTNSRALKSGRALHAQLITNGLANSAQFASKLIAFYTRCKQLTVARKVFEEIPKTNIRGWVALIGSYARNGYYQEAMGMFTEMQKQGFKHDIIVLPSVLKACGQLSDRKTGEKLHAVVFESDAFVMCALIDMYSKCGMVEKAKRVFDVMAEIDLVSLNTMVSGYVQNGSVKEALVLVEEMKLLGVKPDIVTWNSLISGFSQANDEVMVRKIFEIMDTEGVKPDVVSWTSVISGLVQNFQSTKAYSAFRQMLQAGLSPTASTISSLLPASANIADLRRGKEIHGYSKIMGLEEDVYVRSSLIDMYAKCGSISEAMTLFEEMSERNAVTWNSMIFGYANHGYCNEAIELFTQMLREEEGKLDHLTFTAALVACAHAGMVDLGESLFHLMQEKYNIVPRLEHYACMVDLLGRAGKIGEAYSLIQRIPIEPDLFVWGALLGACKQHDCVDLAEIAAKQLAKLEPKSSGSSVLLLSLYADSSRWGNAIELKKMMKKRKLRSFPSCSWIEVL</sequence>
<dbReference type="InterPro" id="IPR046960">
    <property type="entry name" value="PPR_At4g14850-like_plant"/>
</dbReference>
<keyword evidence="4" id="KW-1185">Reference proteome</keyword>
<protein>
    <recommendedName>
        <fullName evidence="5">Pentatricopeptide repeat-containing protein</fullName>
    </recommendedName>
</protein>
<accession>A0ABR0U7W7</accession>
<feature type="repeat" description="PPR" evidence="2">
    <location>
        <begin position="177"/>
        <end position="211"/>
    </location>
</feature>
<dbReference type="EMBL" id="JABTTQ020003312">
    <property type="protein sequence ID" value="KAK6118614.1"/>
    <property type="molecule type" value="Genomic_DNA"/>
</dbReference>
<dbReference type="PANTHER" id="PTHR47926:SF487">
    <property type="entry name" value="REPEAT (TPR)-LIKE SUPERFAMILY PROTEIN, PUTATIVE-RELATED"/>
    <property type="match status" value="1"/>
</dbReference>
<dbReference type="InterPro" id="IPR011990">
    <property type="entry name" value="TPR-like_helical_dom_sf"/>
</dbReference>
<dbReference type="Pfam" id="PF01535">
    <property type="entry name" value="PPR"/>
    <property type="match status" value="6"/>
</dbReference>
<dbReference type="Pfam" id="PF13041">
    <property type="entry name" value="PPR_2"/>
    <property type="match status" value="2"/>
</dbReference>
<name>A0ABR0U7W7_REHGL</name>
<dbReference type="InterPro" id="IPR046848">
    <property type="entry name" value="E_motif"/>
</dbReference>
<proteinExistence type="predicted"/>
<reference evidence="3 4" key="1">
    <citation type="journal article" date="2021" name="Comput. Struct. Biotechnol. J.">
        <title>De novo genome assembly of the potent medicinal plant Rehmannia glutinosa using nanopore technology.</title>
        <authorList>
            <person name="Ma L."/>
            <person name="Dong C."/>
            <person name="Song C."/>
            <person name="Wang X."/>
            <person name="Zheng X."/>
            <person name="Niu Y."/>
            <person name="Chen S."/>
            <person name="Feng W."/>
        </authorList>
    </citation>
    <scope>NUCLEOTIDE SEQUENCE [LARGE SCALE GENOMIC DNA]</scope>
    <source>
        <strain evidence="3">DH-2019</strain>
    </source>
</reference>
<evidence type="ECO:0000313" key="4">
    <source>
        <dbReference type="Proteomes" id="UP001318860"/>
    </source>
</evidence>
<dbReference type="PROSITE" id="PS51375">
    <property type="entry name" value="PPR"/>
    <property type="match status" value="7"/>
</dbReference>
<feature type="repeat" description="PPR" evidence="2">
    <location>
        <begin position="212"/>
        <end position="246"/>
    </location>
</feature>
<feature type="repeat" description="PPR" evidence="2">
    <location>
        <begin position="80"/>
        <end position="114"/>
    </location>
</feature>
<evidence type="ECO:0000313" key="3">
    <source>
        <dbReference type="EMBL" id="KAK6118614.1"/>
    </source>
</evidence>
<evidence type="ECO:0000256" key="2">
    <source>
        <dbReference type="PROSITE-ProRule" id="PRU00708"/>
    </source>
</evidence>
<organism evidence="3 4">
    <name type="scientific">Rehmannia glutinosa</name>
    <name type="common">Chinese foxglove</name>
    <dbReference type="NCBI Taxonomy" id="99300"/>
    <lineage>
        <taxon>Eukaryota</taxon>
        <taxon>Viridiplantae</taxon>
        <taxon>Streptophyta</taxon>
        <taxon>Embryophyta</taxon>
        <taxon>Tracheophyta</taxon>
        <taxon>Spermatophyta</taxon>
        <taxon>Magnoliopsida</taxon>
        <taxon>eudicotyledons</taxon>
        <taxon>Gunneridae</taxon>
        <taxon>Pentapetalae</taxon>
        <taxon>asterids</taxon>
        <taxon>lamiids</taxon>
        <taxon>Lamiales</taxon>
        <taxon>Orobanchaceae</taxon>
        <taxon>Rehmannieae</taxon>
        <taxon>Rehmannia</taxon>
    </lineage>
</organism>
<keyword evidence="1" id="KW-0677">Repeat</keyword>
<gene>
    <name evidence="3" type="ORF">DH2020_047656</name>
</gene>
<feature type="repeat" description="PPR" evidence="2">
    <location>
        <begin position="348"/>
        <end position="378"/>
    </location>
</feature>
<dbReference type="Gene3D" id="1.25.40.10">
    <property type="entry name" value="Tetratricopeptide repeat domain"/>
    <property type="match status" value="4"/>
</dbReference>
<feature type="repeat" description="PPR" evidence="2">
    <location>
        <begin position="146"/>
        <end position="176"/>
    </location>
</feature>
<feature type="repeat" description="PPR" evidence="2">
    <location>
        <begin position="317"/>
        <end position="347"/>
    </location>
</feature>
<dbReference type="PANTHER" id="PTHR47926">
    <property type="entry name" value="PENTATRICOPEPTIDE REPEAT-CONTAINING PROTEIN"/>
    <property type="match status" value="1"/>
</dbReference>